<reference evidence="1" key="1">
    <citation type="submission" date="2018-01" db="EMBL/GenBank/DDBJ databases">
        <title>Plasmids of psychrophilic Polaromonas spp. isolated from Arctic and Antarctic glaciers.</title>
        <authorList>
            <person name="Dziewit L."/>
            <person name="Ciok A."/>
        </authorList>
    </citation>
    <scope>NUCLEOTIDE SEQUENCE</scope>
    <source>
        <plasmid evidence="1">pW9NP1</plasmid>
    </source>
</reference>
<sequence length="72" mass="8286">MATHWSSERRARQAELIRTWQPWAKSTGPKSPAGRQRVGRNAFKGGYWLQLRELSKMVNAECRQARELVASC</sequence>
<evidence type="ECO:0008006" key="2">
    <source>
        <dbReference type="Google" id="ProtNLM"/>
    </source>
</evidence>
<gene>
    <name evidence="1" type="ORF">pW9NP1_p007</name>
</gene>
<protein>
    <recommendedName>
        <fullName evidence="2">Transposase</fullName>
    </recommendedName>
</protein>
<accession>A0A2S1FJK9</accession>
<geneLocation type="plasmid" evidence="1">
    <name>pW9NP1</name>
</geneLocation>
<dbReference type="EMBL" id="MG869627">
    <property type="protein sequence ID" value="AWD72386.1"/>
    <property type="molecule type" value="Genomic_DNA"/>
</dbReference>
<organism evidence="1">
    <name type="scientific">Polaromonas sp. W9N</name>
    <dbReference type="NCBI Taxonomy" id="1840323"/>
    <lineage>
        <taxon>Bacteria</taxon>
        <taxon>Pseudomonadati</taxon>
        <taxon>Pseudomonadota</taxon>
        <taxon>Betaproteobacteria</taxon>
        <taxon>Burkholderiales</taxon>
        <taxon>Comamonadaceae</taxon>
        <taxon>Polaromonas</taxon>
    </lineage>
</organism>
<evidence type="ECO:0000313" key="1">
    <source>
        <dbReference type="EMBL" id="AWD72386.1"/>
    </source>
</evidence>
<proteinExistence type="predicted"/>
<name>A0A2S1FJK9_9BURK</name>
<dbReference type="AlphaFoldDB" id="A0A2S1FJK9"/>
<keyword evidence="1" id="KW-0614">Plasmid</keyword>